<protein>
    <recommendedName>
        <fullName evidence="1">HNH nuclease domain-containing protein</fullName>
    </recommendedName>
</protein>
<dbReference type="Pfam" id="PF13391">
    <property type="entry name" value="HNH_2"/>
    <property type="match status" value="1"/>
</dbReference>
<dbReference type="AlphaFoldDB" id="A0A2B7Z4S1"/>
<sequence>MNTRRPSVSQIPITHHPGSKAVPIINGCASGELNQKAHERLGRYLPVDEEDEVVKLLNLFIDLLPENGSAVLSHDVINQENDAELRQLYNHLIDAMLKPMRSLSGTTPVTSNSPRSTACAGDITNPKVASRRNYSSLKNECLKRDAYRCQVCGIWDRNSVQLHKEVLEAKERSNGRVSPTEVAHILPGALGKFDEDNAAQAENKRIIWECLRRYFSGLDEVISMQSIDSASNALTLTRGIHSNFSSLDITLEETSQPDVYNIIRYIADDDIELDYLPHGEIILRHSDNSIPMPNPFILSVHATIGRILHKSGLAEHLDALMGQHGMPARIEPSKFLVLT</sequence>
<comment type="caution">
    <text evidence="2">The sequence shown here is derived from an EMBL/GenBank/DDBJ whole genome shotgun (WGS) entry which is preliminary data.</text>
</comment>
<gene>
    <name evidence="2" type="ORF">AJ80_00124</name>
</gene>
<organism evidence="2 3">
    <name type="scientific">Polytolypa hystricis (strain UAMH7299)</name>
    <dbReference type="NCBI Taxonomy" id="1447883"/>
    <lineage>
        <taxon>Eukaryota</taxon>
        <taxon>Fungi</taxon>
        <taxon>Dikarya</taxon>
        <taxon>Ascomycota</taxon>
        <taxon>Pezizomycotina</taxon>
        <taxon>Eurotiomycetes</taxon>
        <taxon>Eurotiomycetidae</taxon>
        <taxon>Onygenales</taxon>
        <taxon>Onygenales incertae sedis</taxon>
        <taxon>Polytolypa</taxon>
    </lineage>
</organism>
<keyword evidence="3" id="KW-1185">Reference proteome</keyword>
<dbReference type="OrthoDB" id="5352953at2759"/>
<evidence type="ECO:0000259" key="1">
    <source>
        <dbReference type="Pfam" id="PF13391"/>
    </source>
</evidence>
<dbReference type="EMBL" id="PDNA01000001">
    <property type="protein sequence ID" value="PGH28233.1"/>
    <property type="molecule type" value="Genomic_DNA"/>
</dbReference>
<name>A0A2B7Z4S1_POLH7</name>
<reference evidence="2 3" key="1">
    <citation type="submission" date="2017-10" db="EMBL/GenBank/DDBJ databases">
        <title>Comparative genomics in systemic dimorphic fungi from Ajellomycetaceae.</title>
        <authorList>
            <person name="Munoz J.F."/>
            <person name="Mcewen J.G."/>
            <person name="Clay O.K."/>
            <person name="Cuomo C.A."/>
        </authorList>
    </citation>
    <scope>NUCLEOTIDE SEQUENCE [LARGE SCALE GENOMIC DNA]</scope>
    <source>
        <strain evidence="2 3">UAMH7299</strain>
    </source>
</reference>
<dbReference type="STRING" id="1447883.A0A2B7Z4S1"/>
<proteinExistence type="predicted"/>
<evidence type="ECO:0000313" key="3">
    <source>
        <dbReference type="Proteomes" id="UP000224634"/>
    </source>
</evidence>
<evidence type="ECO:0000313" key="2">
    <source>
        <dbReference type="EMBL" id="PGH28233.1"/>
    </source>
</evidence>
<dbReference type="Proteomes" id="UP000224634">
    <property type="component" value="Unassembled WGS sequence"/>
</dbReference>
<feature type="domain" description="HNH nuclease" evidence="1">
    <location>
        <begin position="149"/>
        <end position="251"/>
    </location>
</feature>
<dbReference type="InterPro" id="IPR003615">
    <property type="entry name" value="HNH_nuc"/>
</dbReference>
<accession>A0A2B7Z4S1</accession>